<dbReference type="Proteomes" id="UP000318594">
    <property type="component" value="Chromosome"/>
</dbReference>
<evidence type="ECO:0000313" key="8">
    <source>
        <dbReference type="EMBL" id="BBK84764.1"/>
    </source>
</evidence>
<evidence type="ECO:0000256" key="1">
    <source>
        <dbReference type="ARBA" id="ARBA00004751"/>
    </source>
</evidence>
<proteinExistence type="inferred from homology"/>
<protein>
    <recommendedName>
        <fullName evidence="6">Citrate synthase</fullName>
    </recommendedName>
</protein>
<keyword evidence="9" id="KW-1185">Reference proteome</keyword>
<dbReference type="InterPro" id="IPR016142">
    <property type="entry name" value="Citrate_synth-like_lrg_a-sub"/>
</dbReference>
<dbReference type="CDD" id="cd06114">
    <property type="entry name" value="EcCS_like"/>
    <property type="match status" value="1"/>
</dbReference>
<comment type="pathway">
    <text evidence="1">Carbohydrate metabolism; tricarboxylic acid cycle; isocitrate from oxaloacetate: step 1/2.</text>
</comment>
<dbReference type="EMBL" id="AP019723">
    <property type="protein sequence ID" value="BBK84764.1"/>
    <property type="molecule type" value="Genomic_DNA"/>
</dbReference>
<dbReference type="InterPro" id="IPR010953">
    <property type="entry name" value="Citrate_synthase_typ-I"/>
</dbReference>
<dbReference type="InterPro" id="IPR024176">
    <property type="entry name" value="Citrate_synthase_bac-typ"/>
</dbReference>
<comment type="catalytic activity">
    <reaction evidence="5">
        <text>oxaloacetate + acetyl-CoA + H2O = citrate + CoA + H(+)</text>
        <dbReference type="Rhea" id="RHEA:16845"/>
        <dbReference type="ChEBI" id="CHEBI:15377"/>
        <dbReference type="ChEBI" id="CHEBI:15378"/>
        <dbReference type="ChEBI" id="CHEBI:16452"/>
        <dbReference type="ChEBI" id="CHEBI:16947"/>
        <dbReference type="ChEBI" id="CHEBI:57287"/>
        <dbReference type="ChEBI" id="CHEBI:57288"/>
        <dbReference type="EC" id="2.3.3.16"/>
    </reaction>
</comment>
<evidence type="ECO:0000256" key="5">
    <source>
        <dbReference type="ARBA" id="ARBA00049288"/>
    </source>
</evidence>
<dbReference type="RefSeq" id="WP_002516118.1">
    <property type="nucleotide sequence ID" value="NZ_AP019723.1"/>
</dbReference>
<dbReference type="SUPFAM" id="SSF48256">
    <property type="entry name" value="Citrate synthase"/>
    <property type="match status" value="1"/>
</dbReference>
<comment type="similarity">
    <text evidence="2 6 7">Belongs to the citrate synthase family.</text>
</comment>
<dbReference type="InterPro" id="IPR002020">
    <property type="entry name" value="Citrate_synthase"/>
</dbReference>
<evidence type="ECO:0000256" key="2">
    <source>
        <dbReference type="ARBA" id="ARBA00010566"/>
    </source>
</evidence>
<dbReference type="PIRSF" id="PIRSF001369">
    <property type="entry name" value="Citrate_synth"/>
    <property type="match status" value="1"/>
</dbReference>
<reference evidence="8 9" key="1">
    <citation type="submission" date="2019-06" db="EMBL/GenBank/DDBJ databases">
        <title>Complete genome sequence of Cutibacterium acnes subsp. acnes NBRC 107605.</title>
        <authorList>
            <person name="Miura T."/>
            <person name="Furukawa M."/>
            <person name="Shimamura M."/>
            <person name="Ohyama Y."/>
            <person name="Yamazoe A."/>
            <person name="Kawasaki H."/>
        </authorList>
    </citation>
    <scope>NUCLEOTIDE SEQUENCE [LARGE SCALE GENOMIC DNA]</scope>
    <source>
        <strain evidence="8 9">NBRC 107605</strain>
    </source>
</reference>
<dbReference type="PRINTS" id="PR00143">
    <property type="entry name" value="CITRTSNTHASE"/>
</dbReference>
<dbReference type="InterPro" id="IPR036969">
    <property type="entry name" value="Citrate_synthase_sf"/>
</dbReference>
<keyword evidence="3" id="KW-0816">Tricarboxylic acid cycle</keyword>
<evidence type="ECO:0000256" key="6">
    <source>
        <dbReference type="PIRNR" id="PIRNR001369"/>
    </source>
</evidence>
<dbReference type="Pfam" id="PF00285">
    <property type="entry name" value="Citrate_synt"/>
    <property type="match status" value="1"/>
</dbReference>
<dbReference type="Gene3D" id="2.20.28.60">
    <property type="match status" value="1"/>
</dbReference>
<dbReference type="Gene3D" id="1.10.230.10">
    <property type="entry name" value="Cytochrome P450-Terp, domain 2"/>
    <property type="match status" value="1"/>
</dbReference>
<dbReference type="PANTHER" id="PTHR42871">
    <property type="entry name" value="CITRATE SYNTHASE"/>
    <property type="match status" value="1"/>
</dbReference>
<dbReference type="InterPro" id="IPR019810">
    <property type="entry name" value="Citrate_synthase_AS"/>
</dbReference>
<dbReference type="InterPro" id="IPR016143">
    <property type="entry name" value="Citrate_synth-like_sm_a-sub"/>
</dbReference>
<sequence length="436" mass="48663">MMSVPHKKPEGGPTATLILDGQEYTLPVIAGTTGDRVIDISNLRQLTGGVTTFDPAFANTASCRSAISWIDGEEGVLTYRGLPIETLAKERVSFVETAWLLIFGHLPTEAQRDDFRNRLTEYSALHRSMNLHFNAFPPNGHPMAIMSSMINAMSTHDRPRITDEESFTDAAAKLMSKVRTIAAASYKASIGEPAIYPRYDLKYVENFMHMMFSLPYRAYEPDPVAARALNLFFVLHADHGQNCSTSTVRMVGSSGANLFTSCSAGVCALWGDRHGGANVNAVLALQRIRDSGLIPRQYLAKAKDSGERISGFGHRVYRNWDPRARIFRSVVGPLLDTMHKPDPLLDVAMELEEAVLADDYFIERRLYPNVDFYSGIVLRALGIPLNMFTVMFAIGRMAGWIAHWKEVFEDPTTRISRPRELYDGPVSTPWVPRGER</sequence>
<evidence type="ECO:0000256" key="3">
    <source>
        <dbReference type="ARBA" id="ARBA00022532"/>
    </source>
</evidence>
<accession>A0ABM7GZN3</accession>
<dbReference type="GeneID" id="92857399"/>
<gene>
    <name evidence="8" type="primary">gltA</name>
    <name evidence="8" type="ORF">CacPP4_13790</name>
</gene>
<keyword evidence="4 6" id="KW-0808">Transferase</keyword>
<name>A0ABM7GZN3_CUTAC</name>
<dbReference type="Gene3D" id="1.10.580.10">
    <property type="entry name" value="Citrate Synthase, domain 1"/>
    <property type="match status" value="1"/>
</dbReference>
<evidence type="ECO:0000256" key="4">
    <source>
        <dbReference type="ARBA" id="ARBA00022679"/>
    </source>
</evidence>
<dbReference type="PANTHER" id="PTHR42871:SF1">
    <property type="entry name" value="CITRATE SYNTHASE"/>
    <property type="match status" value="1"/>
</dbReference>
<dbReference type="NCBIfam" id="NF004126">
    <property type="entry name" value="PRK05614.1"/>
    <property type="match status" value="1"/>
</dbReference>
<dbReference type="PROSITE" id="PS00480">
    <property type="entry name" value="CITRATE_SYNTHASE"/>
    <property type="match status" value="1"/>
</dbReference>
<organism evidence="8 9">
    <name type="scientific">Cutibacterium acnes subsp. acnes</name>
    <dbReference type="NCBI Taxonomy" id="1734925"/>
    <lineage>
        <taxon>Bacteria</taxon>
        <taxon>Bacillati</taxon>
        <taxon>Actinomycetota</taxon>
        <taxon>Actinomycetes</taxon>
        <taxon>Propionibacteriales</taxon>
        <taxon>Propionibacteriaceae</taxon>
        <taxon>Cutibacterium</taxon>
    </lineage>
</organism>
<evidence type="ECO:0000313" key="9">
    <source>
        <dbReference type="Proteomes" id="UP000318594"/>
    </source>
</evidence>
<evidence type="ECO:0000256" key="7">
    <source>
        <dbReference type="RuleBase" id="RU003406"/>
    </source>
</evidence>